<dbReference type="Proteomes" id="UP000267469">
    <property type="component" value="Unassembled WGS sequence"/>
</dbReference>
<name>A0A3N0ESA8_SINP1</name>
<protein>
    <submittedName>
        <fullName evidence="1">Uncharacterized protein</fullName>
    </submittedName>
</protein>
<comment type="caution">
    <text evidence="1">The sequence shown here is derived from an EMBL/GenBank/DDBJ whole genome shotgun (WGS) entry which is preliminary data.</text>
</comment>
<sequence>MRNVTYYKNDPQYASVTDSTGYFYGHRISNGFTCRPRLRFHIEKKGYNPEEVVWKSGQDNRDTIVVKLKKTEEAGW</sequence>
<gene>
    <name evidence="1" type="ORF">ED312_05650</name>
</gene>
<keyword evidence="2" id="KW-1185">Reference proteome</keyword>
<reference evidence="1 2" key="1">
    <citation type="submission" date="2018-10" db="EMBL/GenBank/DDBJ databases">
        <title>Sinomicrobium pectinilyticum sp. nov., a pectinase-producing bacterium isolated from alkaline and saline soil, and emended description of the genus Sinomicrobium.</title>
        <authorList>
            <person name="Cheng B."/>
            <person name="Li C."/>
            <person name="Lai Q."/>
            <person name="Du M."/>
            <person name="Shao Z."/>
            <person name="Xu P."/>
            <person name="Yang C."/>
        </authorList>
    </citation>
    <scope>NUCLEOTIDE SEQUENCE [LARGE SCALE GENOMIC DNA]</scope>
    <source>
        <strain evidence="1 2">5DNS001</strain>
    </source>
</reference>
<evidence type="ECO:0000313" key="1">
    <source>
        <dbReference type="EMBL" id="RNL90661.1"/>
    </source>
</evidence>
<evidence type="ECO:0000313" key="2">
    <source>
        <dbReference type="Proteomes" id="UP000267469"/>
    </source>
</evidence>
<accession>A0A3N0ESA8</accession>
<dbReference type="AlphaFoldDB" id="A0A3N0ESA8"/>
<organism evidence="1 2">
    <name type="scientific">Sinomicrobium pectinilyticum</name>
    <dbReference type="NCBI Taxonomy" id="1084421"/>
    <lineage>
        <taxon>Bacteria</taxon>
        <taxon>Pseudomonadati</taxon>
        <taxon>Bacteroidota</taxon>
        <taxon>Flavobacteriia</taxon>
        <taxon>Flavobacteriales</taxon>
        <taxon>Flavobacteriaceae</taxon>
        <taxon>Sinomicrobium</taxon>
    </lineage>
</organism>
<dbReference type="EMBL" id="RJTM01000029">
    <property type="protein sequence ID" value="RNL90661.1"/>
    <property type="molecule type" value="Genomic_DNA"/>
</dbReference>
<proteinExistence type="predicted"/>